<protein>
    <recommendedName>
        <fullName evidence="4">MARVEL domain-containing protein</fullName>
    </recommendedName>
</protein>
<keyword evidence="1" id="KW-1133">Transmembrane helix</keyword>
<gene>
    <name evidence="2" type="ORF">BDP27DRAFT_1193957</name>
</gene>
<keyword evidence="1" id="KW-0472">Membrane</keyword>
<reference evidence="2" key="1">
    <citation type="submission" date="2020-11" db="EMBL/GenBank/DDBJ databases">
        <authorList>
            <consortium name="DOE Joint Genome Institute"/>
            <person name="Ahrendt S."/>
            <person name="Riley R."/>
            <person name="Andreopoulos W."/>
            <person name="Labutti K."/>
            <person name="Pangilinan J."/>
            <person name="Ruiz-Duenas F.J."/>
            <person name="Barrasa J.M."/>
            <person name="Sanchez-Garcia M."/>
            <person name="Camarero S."/>
            <person name="Miyauchi S."/>
            <person name="Serrano A."/>
            <person name="Linde D."/>
            <person name="Babiker R."/>
            <person name="Drula E."/>
            <person name="Ayuso-Fernandez I."/>
            <person name="Pacheco R."/>
            <person name="Padilla G."/>
            <person name="Ferreira P."/>
            <person name="Barriuso J."/>
            <person name="Kellner H."/>
            <person name="Castanera R."/>
            <person name="Alfaro M."/>
            <person name="Ramirez L."/>
            <person name="Pisabarro A.G."/>
            <person name="Kuo A."/>
            <person name="Tritt A."/>
            <person name="Lipzen A."/>
            <person name="He G."/>
            <person name="Yan M."/>
            <person name="Ng V."/>
            <person name="Cullen D."/>
            <person name="Martin F."/>
            <person name="Rosso M.-N."/>
            <person name="Henrissat B."/>
            <person name="Hibbett D."/>
            <person name="Martinez A.T."/>
            <person name="Grigoriev I.V."/>
        </authorList>
    </citation>
    <scope>NUCLEOTIDE SEQUENCE</scope>
    <source>
        <strain evidence="2">AH 40177</strain>
    </source>
</reference>
<proteinExistence type="predicted"/>
<evidence type="ECO:0000313" key="2">
    <source>
        <dbReference type="EMBL" id="KAF9064777.1"/>
    </source>
</evidence>
<dbReference type="Proteomes" id="UP000772434">
    <property type="component" value="Unassembled WGS sequence"/>
</dbReference>
<keyword evidence="3" id="KW-1185">Reference proteome</keyword>
<evidence type="ECO:0008006" key="4">
    <source>
        <dbReference type="Google" id="ProtNLM"/>
    </source>
</evidence>
<accession>A0A9P5PKB1</accession>
<sequence>LSWIRVGLYGALLVFSLGLLVLACARINYTLHLASTDPLNNGKAFYDPVVPELIFTTLITMGWSGLMLFLFFNNTSKIQFLRLYGDELIGLVLLWLLWIGGAASATTLWGNLSFCQQFSPCQIISALETFAWFGWITLTAMIIISVVVVI</sequence>
<dbReference type="EMBL" id="JADNRY010000115">
    <property type="protein sequence ID" value="KAF9064777.1"/>
    <property type="molecule type" value="Genomic_DNA"/>
</dbReference>
<feature type="transmembrane region" description="Helical" evidence="1">
    <location>
        <begin position="49"/>
        <end position="72"/>
    </location>
</feature>
<feature type="transmembrane region" description="Helical" evidence="1">
    <location>
        <begin position="130"/>
        <end position="149"/>
    </location>
</feature>
<evidence type="ECO:0000313" key="3">
    <source>
        <dbReference type="Proteomes" id="UP000772434"/>
    </source>
</evidence>
<feature type="transmembrane region" description="Helical" evidence="1">
    <location>
        <begin position="88"/>
        <end position="110"/>
    </location>
</feature>
<organism evidence="2 3">
    <name type="scientific">Rhodocollybia butyracea</name>
    <dbReference type="NCBI Taxonomy" id="206335"/>
    <lineage>
        <taxon>Eukaryota</taxon>
        <taxon>Fungi</taxon>
        <taxon>Dikarya</taxon>
        <taxon>Basidiomycota</taxon>
        <taxon>Agaricomycotina</taxon>
        <taxon>Agaricomycetes</taxon>
        <taxon>Agaricomycetidae</taxon>
        <taxon>Agaricales</taxon>
        <taxon>Marasmiineae</taxon>
        <taxon>Omphalotaceae</taxon>
        <taxon>Rhodocollybia</taxon>
    </lineage>
</organism>
<name>A0A9P5PKB1_9AGAR</name>
<dbReference type="OrthoDB" id="2501127at2759"/>
<keyword evidence="1" id="KW-0812">Transmembrane</keyword>
<dbReference type="AlphaFoldDB" id="A0A9P5PKB1"/>
<feature type="non-terminal residue" evidence="2">
    <location>
        <position position="150"/>
    </location>
</feature>
<feature type="non-terminal residue" evidence="2">
    <location>
        <position position="1"/>
    </location>
</feature>
<comment type="caution">
    <text evidence="2">The sequence shown here is derived from an EMBL/GenBank/DDBJ whole genome shotgun (WGS) entry which is preliminary data.</text>
</comment>
<feature type="transmembrane region" description="Helical" evidence="1">
    <location>
        <begin position="7"/>
        <end position="29"/>
    </location>
</feature>
<evidence type="ECO:0000256" key="1">
    <source>
        <dbReference type="SAM" id="Phobius"/>
    </source>
</evidence>